<dbReference type="Proteomes" id="UP000324252">
    <property type="component" value="Unassembled WGS sequence"/>
</dbReference>
<evidence type="ECO:0000256" key="1">
    <source>
        <dbReference type="SAM" id="MobiDB-lite"/>
    </source>
</evidence>
<dbReference type="AlphaFoldDB" id="A0A1H0MJD2"/>
<accession>A0A1H0MJD2</accession>
<gene>
    <name evidence="2" type="ORF">SAMN05444142_11340</name>
</gene>
<protein>
    <submittedName>
        <fullName evidence="2">Uncharacterized protein</fullName>
    </submittedName>
</protein>
<reference evidence="2 3" key="1">
    <citation type="submission" date="2016-11" db="EMBL/GenBank/DDBJ databases">
        <authorList>
            <person name="Varghese N."/>
            <person name="Submissions S."/>
        </authorList>
    </citation>
    <scope>NUCLEOTIDE SEQUENCE [LARGE SCALE GENOMIC DNA]</scope>
    <source>
        <strain evidence="2 3">DSM 29620</strain>
    </source>
</reference>
<evidence type="ECO:0000313" key="3">
    <source>
        <dbReference type="Proteomes" id="UP000324252"/>
    </source>
</evidence>
<organism evidence="2 3">
    <name type="scientific">Lutimaribacter pacificus</name>
    <dbReference type="NCBI Taxonomy" id="391948"/>
    <lineage>
        <taxon>Bacteria</taxon>
        <taxon>Pseudomonadati</taxon>
        <taxon>Pseudomonadota</taxon>
        <taxon>Alphaproteobacteria</taxon>
        <taxon>Rhodobacterales</taxon>
        <taxon>Roseobacteraceae</taxon>
        <taxon>Lutimaribacter</taxon>
    </lineage>
</organism>
<proteinExistence type="predicted"/>
<feature type="region of interest" description="Disordered" evidence="1">
    <location>
        <begin position="1"/>
        <end position="54"/>
    </location>
</feature>
<name>A0A1H0MJD2_9RHOB</name>
<feature type="compositionally biased region" description="Basic and acidic residues" evidence="1">
    <location>
        <begin position="33"/>
        <end position="45"/>
    </location>
</feature>
<dbReference type="EMBL" id="FQZZ01000013">
    <property type="protein sequence ID" value="SHK92520.1"/>
    <property type="molecule type" value="Genomic_DNA"/>
</dbReference>
<keyword evidence="3" id="KW-1185">Reference proteome</keyword>
<sequence length="54" mass="5427">MDSLSNTPKQASAAEKSTGCCGGKSDAQGQAKPEPRVTESAKETPAKSGCCCGH</sequence>
<dbReference type="RefSeq" id="WP_157835932.1">
    <property type="nucleotide sequence ID" value="NZ_FNIO01000010.1"/>
</dbReference>
<evidence type="ECO:0000313" key="2">
    <source>
        <dbReference type="EMBL" id="SHK92520.1"/>
    </source>
</evidence>
<feature type="compositionally biased region" description="Polar residues" evidence="1">
    <location>
        <begin position="1"/>
        <end position="10"/>
    </location>
</feature>